<evidence type="ECO:0008006" key="4">
    <source>
        <dbReference type="Google" id="ProtNLM"/>
    </source>
</evidence>
<keyword evidence="1" id="KW-0732">Signal</keyword>
<dbReference type="PATRIC" id="fig|1447256.3.peg.991"/>
<gene>
    <name evidence="2" type="ORF">AA20_05095</name>
</gene>
<organism evidence="2 3">
    <name type="scientific">Aliarcobacter butzleri L348</name>
    <dbReference type="NCBI Taxonomy" id="1447256"/>
    <lineage>
        <taxon>Bacteria</taxon>
        <taxon>Pseudomonadati</taxon>
        <taxon>Campylobacterota</taxon>
        <taxon>Epsilonproteobacteria</taxon>
        <taxon>Campylobacterales</taxon>
        <taxon>Arcobacteraceae</taxon>
        <taxon>Aliarcobacter</taxon>
    </lineage>
</organism>
<dbReference type="EMBL" id="JAIQ01000079">
    <property type="protein sequence ID" value="KLE00898.1"/>
    <property type="molecule type" value="Genomic_DNA"/>
</dbReference>
<protein>
    <recommendedName>
        <fullName evidence="4">Nickel transporter</fullName>
    </recommendedName>
</protein>
<comment type="caution">
    <text evidence="2">The sequence shown here is derived from an EMBL/GenBank/DDBJ whole genome shotgun (WGS) entry which is preliminary data.</text>
</comment>
<evidence type="ECO:0000313" key="3">
    <source>
        <dbReference type="Proteomes" id="UP000035514"/>
    </source>
</evidence>
<evidence type="ECO:0000313" key="2">
    <source>
        <dbReference type="EMBL" id="KLE00898.1"/>
    </source>
</evidence>
<feature type="chain" id="PRO_5002578576" description="Nickel transporter" evidence="1">
    <location>
        <begin position="21"/>
        <end position="221"/>
    </location>
</feature>
<feature type="signal peptide" evidence="1">
    <location>
        <begin position="1"/>
        <end position="20"/>
    </location>
</feature>
<reference evidence="2 3" key="1">
    <citation type="submission" date="2014-01" db="EMBL/GenBank/DDBJ databases">
        <title>Development of a Comparative Genomic Fingerprinting Assay for High Resolution Genotyping of Arcobacter butzleri.</title>
        <authorList>
            <person name="Webb A.L."/>
            <person name="Inglis G.D."/>
            <person name="Kruczkiewicz P."/>
            <person name="Selinger L.B."/>
            <person name="Taboada E.N."/>
        </authorList>
    </citation>
    <scope>NUCLEOTIDE SEQUENCE [LARGE SCALE GENOMIC DNA]</scope>
    <source>
        <strain evidence="2 3">L348</strain>
    </source>
</reference>
<name>A0A0G9K9J0_9BACT</name>
<evidence type="ECO:0000256" key="1">
    <source>
        <dbReference type="SAM" id="SignalP"/>
    </source>
</evidence>
<dbReference type="Proteomes" id="UP000035514">
    <property type="component" value="Unassembled WGS sequence"/>
</dbReference>
<proteinExistence type="predicted"/>
<sequence>MKKLVYTMMLSSIAILGANAHEVWLKLDDKKNEAQLFFGHFADNQKESGEKFERIKEGVTYPKDLVKEIKRNNDNITYTLSKKSDIVVVQESEPRKNRDTGITTKRIAYIKAGRTTTEVITVFDIVPIEKNSNTFKLVYNNQGVKKSEIKVISPTGWEKTFMTDDNGDFTIITPWKGSYLIQAKYEDETKGEVDGKAYDKTVHVMTYTIKNNQGLSWEIKK</sequence>
<dbReference type="RefSeq" id="WP_046996559.1">
    <property type="nucleotide sequence ID" value="NZ_JAIQ01000079.1"/>
</dbReference>
<dbReference type="AlphaFoldDB" id="A0A0G9K9J0"/>
<accession>A0A0G9K9J0</accession>